<evidence type="ECO:0000313" key="9">
    <source>
        <dbReference type="RGD" id="1303080"/>
    </source>
</evidence>
<reference evidence="7" key="1">
    <citation type="submission" date="2024-01" db="EMBL/GenBank/DDBJ databases">
        <title>GRCr8: a new rat reference genome assembly contstructed from accurate long reads and long range scaffolding.</title>
        <authorList>
            <person name="Doris P.A."/>
            <person name="Kalbfleisch T."/>
            <person name="Li K."/>
            <person name="Howe K."/>
            <person name="Wood J."/>
        </authorList>
    </citation>
    <scope>NUCLEOTIDE SEQUENCE [LARGE SCALE GENOMIC DNA]</scope>
    <source>
        <strain evidence="7">Brown Norway</strain>
    </source>
</reference>
<dbReference type="PROSITE" id="PS50600">
    <property type="entry name" value="ULP_PROTEASE"/>
    <property type="match status" value="1"/>
</dbReference>
<reference evidence="7" key="2">
    <citation type="submission" date="2025-08" db="UniProtKB">
        <authorList>
            <consortium name="Ensembl"/>
        </authorList>
    </citation>
    <scope>IDENTIFICATION</scope>
    <source>
        <strain evidence="7">Brown Norway</strain>
    </source>
</reference>
<keyword evidence="8" id="KW-1185">Reference proteome</keyword>
<dbReference type="GO" id="GO:0060255">
    <property type="term" value="P:regulation of macromolecule metabolic process"/>
    <property type="evidence" value="ECO:0007669"/>
    <property type="project" value="UniProtKB-ARBA"/>
</dbReference>
<dbReference type="GO" id="GO:0016929">
    <property type="term" value="F:deSUMOylase activity"/>
    <property type="evidence" value="ECO:0000318"/>
    <property type="project" value="GO_Central"/>
</dbReference>
<dbReference type="GO" id="GO:0080090">
    <property type="term" value="P:regulation of primary metabolic process"/>
    <property type="evidence" value="ECO:0007669"/>
    <property type="project" value="UniProtKB-ARBA"/>
</dbReference>
<dbReference type="Ensembl" id="ENSRNOT00000075170.3">
    <property type="protein sequence ID" value="ENSRNOP00000067449.1"/>
    <property type="gene ID" value="ENSRNOG00000074661.1"/>
</dbReference>
<dbReference type="AGR" id="RGD:1303230"/>
<keyword evidence="3" id="KW-0378">Hydrolase</keyword>
<dbReference type="GO" id="GO:0043066">
    <property type="term" value="P:negative regulation of apoptotic process"/>
    <property type="evidence" value="ECO:0000304"/>
    <property type="project" value="RGD"/>
</dbReference>
<dbReference type="RGD" id="1303080">
    <property type="gene designation" value="Senp17"/>
</dbReference>
<dbReference type="GeneTree" id="ENSGT00940000154951"/>
<evidence type="ECO:0000313" key="10">
    <source>
        <dbReference type="RGD" id="1303230"/>
    </source>
</evidence>
<feature type="compositionally biased region" description="Basic and acidic residues" evidence="5">
    <location>
        <begin position="190"/>
        <end position="199"/>
    </location>
</feature>
<dbReference type="InterPro" id="IPR038765">
    <property type="entry name" value="Papain-like_cys_pep_sf"/>
</dbReference>
<evidence type="ECO:0000259" key="6">
    <source>
        <dbReference type="PROSITE" id="PS50600"/>
    </source>
</evidence>
<dbReference type="Proteomes" id="UP000002494">
    <property type="component" value="Chromosome 4"/>
</dbReference>
<dbReference type="OMA" id="DEREKCC"/>
<dbReference type="FunFam" id="3.40.395.10:FF:000001">
    <property type="entry name" value="Sentrin-specific protease 1"/>
    <property type="match status" value="1"/>
</dbReference>
<feature type="compositionally biased region" description="Basic and acidic residues" evidence="5">
    <location>
        <begin position="63"/>
        <end position="77"/>
    </location>
</feature>
<dbReference type="HOGENOM" id="CLU_024324_4_0_1"/>
<proteinExistence type="inferred from homology"/>
<evidence type="ECO:0000256" key="3">
    <source>
        <dbReference type="ARBA" id="ARBA00022801"/>
    </source>
</evidence>
<dbReference type="PANTHER" id="PTHR12606:SF9">
    <property type="entry name" value="SUMO_SENTRIN SPECIFIC PEPTIDASE 2-LIKE 1-RELATED"/>
    <property type="match status" value="1"/>
</dbReference>
<dbReference type="PANTHER" id="PTHR12606">
    <property type="entry name" value="SENTRIN/SUMO-SPECIFIC PROTEASE"/>
    <property type="match status" value="1"/>
</dbReference>
<sequence>MWQPKHPGVGMKPEASGQHRKQKHLDQNGTETESEALGQGPSRNCQDGAQMVFQKPGKAQKKTRQEHQDQKLKKEQPGKGQGQKIQDEGSGNIKPLEGLPDQAVVEKSAEGGKCRKRPYSVLQEKPQSPQNEKHARSLEHLQGGHPVRSDPHRPHPTFSDTSNNKGGMPGHPHGSETAQGDGQSSTEVLSTKREKRCAEEKCVRGNSLEHGLRGTENANILDSGGGRLLPDKVAVVAGEKNALPEQENNQEKEFTKEMEKEVEKALGPGAQEEILSMGFKLKITRGDMQTLKNGQWLNDEVINFYMNLLVQRNENPGYPALHAFSTFFYAKLKHSGYNSVKRWTRGINLFEKELILVPIHQRVHWSLVVIDLRKRSIVYLDSMGQTGKNICETIFHYLQNESKTRRNMELDPVEWKQYSLTSQEIPQQLNGSDCGMFTCKYADYISRDQPVTFSQQHMPLFRKRMVWEILHSHLL</sequence>
<dbReference type="RGD" id="41176146">
    <property type="gene designation" value="LOC120102396"/>
</dbReference>
<evidence type="ECO:0000256" key="2">
    <source>
        <dbReference type="ARBA" id="ARBA00022670"/>
    </source>
</evidence>
<protein>
    <recommendedName>
        <fullName evidence="6">Ubiquitin-like protease family profile domain-containing protein</fullName>
    </recommendedName>
</protein>
<evidence type="ECO:0000313" key="7">
    <source>
        <dbReference type="Ensembl" id="ENSRNOP00000067449.1"/>
    </source>
</evidence>
<organism evidence="7 8">
    <name type="scientific">Rattus norvegicus</name>
    <name type="common">Rat</name>
    <dbReference type="NCBI Taxonomy" id="10116"/>
    <lineage>
        <taxon>Eukaryota</taxon>
        <taxon>Metazoa</taxon>
        <taxon>Chordata</taxon>
        <taxon>Craniata</taxon>
        <taxon>Vertebrata</taxon>
        <taxon>Euteleostomi</taxon>
        <taxon>Mammalia</taxon>
        <taxon>Eutheria</taxon>
        <taxon>Euarchontoglires</taxon>
        <taxon>Glires</taxon>
        <taxon>Rodentia</taxon>
        <taxon>Myomorpha</taxon>
        <taxon>Muroidea</taxon>
        <taxon>Muridae</taxon>
        <taxon>Murinae</taxon>
        <taxon>Rattus</taxon>
    </lineage>
</organism>
<dbReference type="RGD" id="1303230">
    <property type="gene designation" value="Senp18"/>
</dbReference>
<evidence type="ECO:0000256" key="4">
    <source>
        <dbReference type="ARBA" id="ARBA00022807"/>
    </source>
</evidence>
<feature type="domain" description="Ubiquitin-like protease family profile" evidence="6">
    <location>
        <begin position="281"/>
        <end position="445"/>
    </location>
</feature>
<dbReference type="SMR" id="M0RCW3"/>
<evidence type="ECO:0000313" key="12">
    <source>
        <dbReference type="RGD" id="41318674"/>
    </source>
</evidence>
<name>M0RCW3_RAT</name>
<dbReference type="GO" id="GO:0016926">
    <property type="term" value="P:protein desumoylation"/>
    <property type="evidence" value="ECO:0000318"/>
    <property type="project" value="GO_Central"/>
</dbReference>
<dbReference type="AlphaFoldDB" id="M0RCW3"/>
<evidence type="ECO:0000313" key="8">
    <source>
        <dbReference type="Proteomes" id="UP000002494"/>
    </source>
</evidence>
<dbReference type="SUPFAM" id="SSF54001">
    <property type="entry name" value="Cysteine proteinases"/>
    <property type="match status" value="1"/>
</dbReference>
<evidence type="ECO:0000256" key="1">
    <source>
        <dbReference type="ARBA" id="ARBA00005234"/>
    </source>
</evidence>
<feature type="compositionally biased region" description="Polar residues" evidence="5">
    <location>
        <begin position="176"/>
        <end position="189"/>
    </location>
</feature>
<dbReference type="AGR" id="RGD:41176146"/>
<evidence type="ECO:0000313" key="11">
    <source>
        <dbReference type="RGD" id="41176146"/>
    </source>
</evidence>
<dbReference type="GO" id="GO:0008233">
    <property type="term" value="F:peptidase activity"/>
    <property type="evidence" value="ECO:0000304"/>
    <property type="project" value="RGD"/>
</dbReference>
<reference evidence="7" key="3">
    <citation type="submission" date="2025-09" db="UniProtKB">
        <authorList>
            <consortium name="Ensembl"/>
        </authorList>
    </citation>
    <scope>IDENTIFICATION</scope>
    <source>
        <strain evidence="7">Brown Norway</strain>
    </source>
</reference>
<dbReference type="AGR" id="RGD:41318674"/>
<dbReference type="RGD" id="41318674">
    <property type="gene designation" value="LOC120102398"/>
</dbReference>
<comment type="similarity">
    <text evidence="1">Belongs to the peptidase C48 family.</text>
</comment>
<dbReference type="GO" id="GO:0006508">
    <property type="term" value="P:proteolysis"/>
    <property type="evidence" value="ECO:0000304"/>
    <property type="project" value="RGD"/>
</dbReference>
<keyword evidence="2" id="KW-0645">Protease</keyword>
<dbReference type="InterPro" id="IPR003653">
    <property type="entry name" value="Peptidase_C48_C"/>
</dbReference>
<accession>M0RCW3</accession>
<dbReference type="Pfam" id="PF02902">
    <property type="entry name" value="Peptidase_C48"/>
    <property type="match status" value="1"/>
</dbReference>
<keyword evidence="4" id="KW-0788">Thiol protease</keyword>
<evidence type="ECO:0000256" key="5">
    <source>
        <dbReference type="SAM" id="MobiDB-lite"/>
    </source>
</evidence>
<dbReference type="OrthoDB" id="9592245at2759"/>
<dbReference type="GO" id="GO:0005634">
    <property type="term" value="C:nucleus"/>
    <property type="evidence" value="ECO:0000318"/>
    <property type="project" value="GO_Central"/>
</dbReference>
<dbReference type="Gene3D" id="3.40.395.10">
    <property type="entry name" value="Adenoviral Proteinase, Chain A"/>
    <property type="match status" value="1"/>
</dbReference>
<gene>
    <name evidence="12" type="primary">LOC120102398</name>
    <name evidence="7 11" type="synonym">LOC120102396</name>
    <name evidence="9" type="synonym">Senp17</name>
    <name evidence="10" type="synonym">Senp18</name>
</gene>
<feature type="region of interest" description="Disordered" evidence="5">
    <location>
        <begin position="1"/>
        <end position="199"/>
    </location>
</feature>
<dbReference type="AGR" id="RGD:1303080"/>